<organism evidence="3">
    <name type="scientific">Clytia hemisphaerica</name>
    <dbReference type="NCBI Taxonomy" id="252671"/>
    <lineage>
        <taxon>Eukaryota</taxon>
        <taxon>Metazoa</taxon>
        <taxon>Cnidaria</taxon>
        <taxon>Hydrozoa</taxon>
        <taxon>Hydroidolina</taxon>
        <taxon>Leptothecata</taxon>
        <taxon>Obeliida</taxon>
        <taxon>Clytiidae</taxon>
        <taxon>Clytia</taxon>
    </lineage>
</organism>
<feature type="region of interest" description="Disordered" evidence="1">
    <location>
        <begin position="88"/>
        <end position="293"/>
    </location>
</feature>
<dbReference type="AlphaFoldDB" id="A0A1W6LRX9"/>
<feature type="region of interest" description="Disordered" evidence="1">
    <location>
        <begin position="55"/>
        <end position="75"/>
    </location>
</feature>
<dbReference type="EMBL" id="KX496947">
    <property type="protein sequence ID" value="ARN59420.1"/>
    <property type="molecule type" value="mRNA"/>
</dbReference>
<feature type="compositionally biased region" description="Basic and acidic residues" evidence="1">
    <location>
        <begin position="277"/>
        <end position="293"/>
    </location>
</feature>
<feature type="compositionally biased region" description="Basic and acidic residues" evidence="1">
    <location>
        <begin position="101"/>
        <end position="119"/>
    </location>
</feature>
<feature type="signal peptide" evidence="2">
    <location>
        <begin position="1"/>
        <end position="21"/>
    </location>
</feature>
<feature type="compositionally biased region" description="Basic and acidic residues" evidence="1">
    <location>
        <begin position="218"/>
        <end position="232"/>
    </location>
</feature>
<keyword evidence="2" id="KW-0732">Signal</keyword>
<evidence type="ECO:0000313" key="3">
    <source>
        <dbReference type="EMBL" id="ARN59420.1"/>
    </source>
</evidence>
<feature type="compositionally biased region" description="Basic and acidic residues" evidence="1">
    <location>
        <begin position="60"/>
        <end position="75"/>
    </location>
</feature>
<name>A0A1W6LRX9_9CNID</name>
<accession>A0A1W6LRX9</accession>
<proteinExistence type="evidence at transcript level"/>
<feature type="compositionally biased region" description="Basic and acidic residues" evidence="1">
    <location>
        <begin position="243"/>
        <end position="267"/>
    </location>
</feature>
<protein>
    <submittedName>
        <fullName evidence="3">Pp1</fullName>
    </submittedName>
</protein>
<reference evidence="3" key="1">
    <citation type="submission" date="2016-07" db="EMBL/GenBank/DDBJ databases">
        <title>Jellyfish gonad neuropeptides trigger oocyte maturation and spawning.</title>
        <authorList>
            <person name="Takeda N."/>
            <person name="Kon Y."/>
            <person name="Quiroga Artigas G."/>
            <person name="Lapebie P."/>
            <person name="Barreau C."/>
            <person name="Koizumi O."/>
            <person name="Kishimoto T."/>
            <person name="Tachibana K."/>
            <person name="Houliston E."/>
            <person name="Deguchi R."/>
        </authorList>
    </citation>
    <scope>NUCLEOTIDE SEQUENCE</scope>
</reference>
<evidence type="ECO:0000256" key="2">
    <source>
        <dbReference type="SAM" id="SignalP"/>
    </source>
</evidence>
<feature type="compositionally biased region" description="Basic and acidic residues" evidence="1">
    <location>
        <begin position="193"/>
        <end position="209"/>
    </location>
</feature>
<sequence>MERKILACLFLLIVLLNLNDGKNIAILIEPDDNLASELEWLGSDMTDSHSLNAGAWPRPGDARSSHDAWPRPGKREFYGNEMFEKRPFPGQQMQFSWPRPGKKETKEDTWPRPGKRESYSEGDMDSRSGALRRSEEKETNEDEKLENAWPRPGKREFYASRKMDVRPRGGRDSKSHKISKRNSEAISNDEIDMMIREEAWPRPGKRDYHMLSATRPRGGKDARPRGGKDSSRPRGGKNAKPRGGKDSVRPRGGKKDSWPRPGKDAFVKEINGSRPRGGKDASKWPRPGKKDLK</sequence>
<feature type="chain" id="PRO_5012167621" evidence="2">
    <location>
        <begin position="22"/>
        <end position="293"/>
    </location>
</feature>
<evidence type="ECO:0000256" key="1">
    <source>
        <dbReference type="SAM" id="MobiDB-lite"/>
    </source>
</evidence>
<feature type="compositionally biased region" description="Basic and acidic residues" evidence="1">
    <location>
        <begin position="153"/>
        <end position="175"/>
    </location>
</feature>